<reference evidence="3" key="1">
    <citation type="journal article" date="2019" name="Int. J. Syst. Evol. Microbiol.">
        <title>The Global Catalogue of Microorganisms (GCM) 10K type strain sequencing project: providing services to taxonomists for standard genome sequencing and annotation.</title>
        <authorList>
            <consortium name="The Broad Institute Genomics Platform"/>
            <consortium name="The Broad Institute Genome Sequencing Center for Infectious Disease"/>
            <person name="Wu L."/>
            <person name="Ma J."/>
        </authorList>
    </citation>
    <scope>NUCLEOTIDE SEQUENCE [LARGE SCALE GENOMIC DNA]</scope>
    <source>
        <strain evidence="3">CGMCC 1.10131</strain>
    </source>
</reference>
<accession>A0ABQ1I3S3</accession>
<organism evidence="2 3">
    <name type="scientific">Agarivorans gilvus</name>
    <dbReference type="NCBI Taxonomy" id="680279"/>
    <lineage>
        <taxon>Bacteria</taxon>
        <taxon>Pseudomonadati</taxon>
        <taxon>Pseudomonadota</taxon>
        <taxon>Gammaproteobacteria</taxon>
        <taxon>Alteromonadales</taxon>
        <taxon>Alteromonadaceae</taxon>
        <taxon>Agarivorans</taxon>
    </lineage>
</organism>
<comment type="caution">
    <text evidence="2">The sequence shown here is derived from an EMBL/GenBank/DDBJ whole genome shotgun (WGS) entry which is preliminary data.</text>
</comment>
<evidence type="ECO:0000313" key="3">
    <source>
        <dbReference type="Proteomes" id="UP000651977"/>
    </source>
</evidence>
<proteinExistence type="predicted"/>
<evidence type="ECO:0000256" key="1">
    <source>
        <dbReference type="SAM" id="Phobius"/>
    </source>
</evidence>
<keyword evidence="3" id="KW-1185">Reference proteome</keyword>
<dbReference type="Proteomes" id="UP000651977">
    <property type="component" value="Unassembled WGS sequence"/>
</dbReference>
<evidence type="ECO:0000313" key="2">
    <source>
        <dbReference type="EMBL" id="GGB10192.1"/>
    </source>
</evidence>
<protein>
    <recommendedName>
        <fullName evidence="4">DUF2842 domain-containing protein</fullName>
    </recommendedName>
</protein>
<keyword evidence="1" id="KW-0472">Membrane</keyword>
<feature type="transmembrane region" description="Helical" evidence="1">
    <location>
        <begin position="28"/>
        <end position="45"/>
    </location>
</feature>
<name>A0ABQ1I3S3_9ALTE</name>
<sequence length="64" mass="7560">MLLLLLSLISALWCYVEALKFALPVWRWTLVGFLFGPFCFPLLWTHQQLNLKRYQGFNDSKLKA</sequence>
<keyword evidence="1" id="KW-0812">Transmembrane</keyword>
<keyword evidence="1" id="KW-1133">Transmembrane helix</keyword>
<gene>
    <name evidence="2" type="ORF">GCM10007414_24460</name>
</gene>
<evidence type="ECO:0008006" key="4">
    <source>
        <dbReference type="Google" id="ProtNLM"/>
    </source>
</evidence>
<dbReference type="EMBL" id="BMDY01000014">
    <property type="protein sequence ID" value="GGB10192.1"/>
    <property type="molecule type" value="Genomic_DNA"/>
</dbReference>